<dbReference type="EMBL" id="KZ293644">
    <property type="protein sequence ID" value="PBL04445.1"/>
    <property type="molecule type" value="Genomic_DNA"/>
</dbReference>
<organism evidence="1 2">
    <name type="scientific">Armillaria gallica</name>
    <name type="common">Bulbous honey fungus</name>
    <name type="synonym">Armillaria bulbosa</name>
    <dbReference type="NCBI Taxonomy" id="47427"/>
    <lineage>
        <taxon>Eukaryota</taxon>
        <taxon>Fungi</taxon>
        <taxon>Dikarya</taxon>
        <taxon>Basidiomycota</taxon>
        <taxon>Agaricomycotina</taxon>
        <taxon>Agaricomycetes</taxon>
        <taxon>Agaricomycetidae</taxon>
        <taxon>Agaricales</taxon>
        <taxon>Marasmiineae</taxon>
        <taxon>Physalacriaceae</taxon>
        <taxon>Armillaria</taxon>
    </lineage>
</organism>
<gene>
    <name evidence="1" type="ORF">ARMGADRAFT_1057206</name>
</gene>
<proteinExistence type="predicted"/>
<evidence type="ECO:0000313" key="1">
    <source>
        <dbReference type="EMBL" id="PBL04445.1"/>
    </source>
</evidence>
<dbReference type="AlphaFoldDB" id="A0A2H3EEL1"/>
<accession>A0A2H3EEL1</accession>
<dbReference type="InParanoid" id="A0A2H3EEL1"/>
<reference evidence="2" key="1">
    <citation type="journal article" date="2017" name="Nat. Ecol. Evol.">
        <title>Genome expansion and lineage-specific genetic innovations in the forest pathogenic fungi Armillaria.</title>
        <authorList>
            <person name="Sipos G."/>
            <person name="Prasanna A.N."/>
            <person name="Walter M.C."/>
            <person name="O'Connor E."/>
            <person name="Balint B."/>
            <person name="Krizsan K."/>
            <person name="Kiss B."/>
            <person name="Hess J."/>
            <person name="Varga T."/>
            <person name="Slot J."/>
            <person name="Riley R."/>
            <person name="Boka B."/>
            <person name="Rigling D."/>
            <person name="Barry K."/>
            <person name="Lee J."/>
            <person name="Mihaltcheva S."/>
            <person name="LaButti K."/>
            <person name="Lipzen A."/>
            <person name="Waldron R."/>
            <person name="Moloney N.M."/>
            <person name="Sperisen C."/>
            <person name="Kredics L."/>
            <person name="Vagvoelgyi C."/>
            <person name="Patrignani A."/>
            <person name="Fitzpatrick D."/>
            <person name="Nagy I."/>
            <person name="Doyle S."/>
            <person name="Anderson J.B."/>
            <person name="Grigoriev I.V."/>
            <person name="Gueldener U."/>
            <person name="Muensterkoetter M."/>
            <person name="Nagy L.G."/>
        </authorList>
    </citation>
    <scope>NUCLEOTIDE SEQUENCE [LARGE SCALE GENOMIC DNA]</scope>
    <source>
        <strain evidence="2">Ar21-2</strain>
    </source>
</reference>
<sequence length="254" mass="29118">MPNDEGDYNFLRRELTTQEHDEHGHPKDNGNLATDAAALSLGNIEAYNITSYELRGVLMKEALEQGSIHRTVRGLPFTNEWAVAECCWNLLLSQPKKSIHLFWFPYDADGVPPNEHIQTLAENENLTSALADSRIRRLWRGVRLSQNSSSPHKRRVLGSALRIGSCSQRRLNDFSVHLGEHDSNRAWGSGEIDPPLWIYSYMFGRKKVWNHRRKAQVSIGWDSGRASARAHRILRLRLRAYSIYTKYDIDTGHN</sequence>
<protein>
    <submittedName>
        <fullName evidence="1">Uncharacterized protein</fullName>
    </submittedName>
</protein>
<dbReference type="Proteomes" id="UP000217790">
    <property type="component" value="Unassembled WGS sequence"/>
</dbReference>
<keyword evidence="2" id="KW-1185">Reference proteome</keyword>
<name>A0A2H3EEL1_ARMGA</name>
<evidence type="ECO:0000313" key="2">
    <source>
        <dbReference type="Proteomes" id="UP000217790"/>
    </source>
</evidence>